<dbReference type="PANTHER" id="PTHR43557:SF2">
    <property type="entry name" value="RIESKE DOMAIN-CONTAINING PROTEIN-RELATED"/>
    <property type="match status" value="1"/>
</dbReference>
<name>A0ABZ3FJG1_9ACTN</name>
<keyword evidence="2" id="KW-0285">Flavoprotein</keyword>
<dbReference type="SUPFAM" id="SSF51905">
    <property type="entry name" value="FAD/NAD(P)-binding domain"/>
    <property type="match status" value="2"/>
</dbReference>
<organism evidence="7 8">
    <name type="scientific">Ammonicoccus fulvus</name>
    <dbReference type="NCBI Taxonomy" id="3138240"/>
    <lineage>
        <taxon>Bacteria</taxon>
        <taxon>Bacillati</taxon>
        <taxon>Actinomycetota</taxon>
        <taxon>Actinomycetes</taxon>
        <taxon>Propionibacteriales</taxon>
        <taxon>Propionibacteriaceae</taxon>
        <taxon>Ammonicoccus</taxon>
    </lineage>
</organism>
<dbReference type="SUPFAM" id="SSF55424">
    <property type="entry name" value="FAD/NAD-linked reductases, dimerisation (C-terminal) domain"/>
    <property type="match status" value="1"/>
</dbReference>
<dbReference type="EMBL" id="CP154795">
    <property type="protein sequence ID" value="XAN06149.1"/>
    <property type="molecule type" value="Genomic_DNA"/>
</dbReference>
<feature type="domain" description="FAD/NAD(P)-binding" evidence="5">
    <location>
        <begin position="6"/>
        <end position="303"/>
    </location>
</feature>
<protein>
    <submittedName>
        <fullName evidence="7">FAD-dependent oxidoreductase</fullName>
    </submittedName>
</protein>
<evidence type="ECO:0000259" key="5">
    <source>
        <dbReference type="Pfam" id="PF07992"/>
    </source>
</evidence>
<keyword evidence="3" id="KW-0274">FAD</keyword>
<dbReference type="Pfam" id="PF07992">
    <property type="entry name" value="Pyr_redox_2"/>
    <property type="match status" value="1"/>
</dbReference>
<dbReference type="PRINTS" id="PR00411">
    <property type="entry name" value="PNDRDTASEI"/>
</dbReference>
<keyword evidence="4" id="KW-0560">Oxidoreductase</keyword>
<dbReference type="RefSeq" id="WP_425307581.1">
    <property type="nucleotide sequence ID" value="NZ_CP154795.1"/>
</dbReference>
<sequence length="405" mass="42748">MTESAQIVIIGAGQAGGWAAATLRAEGYAGTIVLIGDEPHPPYERPPLSKAVLKGEAAPEHTHLMPADKFEALGLDFRPGTTVTAIDRDAREVVLGDGDRVGYDKLLLCTGGTARALPVPGGDLEGVLTLRTLADAEQLKSRLVDGARIVVVGGGWIGLEVAATARQAGAEVTVVEAMPRLCQRSVPEVISDYLLRLHEGHGVKVLLESGVEAITREGDTLRVELADGTTLPADTVVAGIGLVPHTGLAEEAGLDVDRGVLVGPDCRTSDPDIFAAGDVAVADNPWHGGPIRLESWQNAQDQGIAAAKNAMGSEARHEPLPWFWSDQYDVNLQIYGIAKPEHTVVVRGTPDDGNFLVFFLDGDKMVSSMGPNGGRDLRMTKRIIERGISVDATALADPGTPLPKK</sequence>
<evidence type="ECO:0000313" key="8">
    <source>
        <dbReference type="Proteomes" id="UP001442841"/>
    </source>
</evidence>
<dbReference type="Gene3D" id="3.50.50.60">
    <property type="entry name" value="FAD/NAD(P)-binding domain"/>
    <property type="match status" value="2"/>
</dbReference>
<dbReference type="Pfam" id="PF14759">
    <property type="entry name" value="Reductase_C"/>
    <property type="match status" value="1"/>
</dbReference>
<gene>
    <name evidence="7" type="ORF">AADG42_02125</name>
</gene>
<evidence type="ECO:0000256" key="1">
    <source>
        <dbReference type="ARBA" id="ARBA00001974"/>
    </source>
</evidence>
<evidence type="ECO:0000313" key="7">
    <source>
        <dbReference type="EMBL" id="XAN06149.1"/>
    </source>
</evidence>
<dbReference type="InterPro" id="IPR028202">
    <property type="entry name" value="Reductase_C"/>
</dbReference>
<reference evidence="7 8" key="1">
    <citation type="submission" date="2024-04" db="EMBL/GenBank/DDBJ databases">
        <title>Isolation of an actinomycete strain from pig manure.</title>
        <authorList>
            <person name="Gong T."/>
            <person name="Yu Z."/>
            <person name="An M."/>
            <person name="Wei C."/>
            <person name="Yang W."/>
            <person name="Liu L."/>
        </authorList>
    </citation>
    <scope>NUCLEOTIDE SEQUENCE [LARGE SCALE GENOMIC DNA]</scope>
    <source>
        <strain evidence="7 8">ZF39</strain>
    </source>
</reference>
<evidence type="ECO:0000259" key="6">
    <source>
        <dbReference type="Pfam" id="PF14759"/>
    </source>
</evidence>
<dbReference type="Proteomes" id="UP001442841">
    <property type="component" value="Chromosome"/>
</dbReference>
<evidence type="ECO:0000256" key="3">
    <source>
        <dbReference type="ARBA" id="ARBA00022827"/>
    </source>
</evidence>
<comment type="cofactor">
    <cofactor evidence="1">
        <name>FAD</name>
        <dbReference type="ChEBI" id="CHEBI:57692"/>
    </cofactor>
</comment>
<proteinExistence type="predicted"/>
<feature type="domain" description="Reductase C-terminal" evidence="6">
    <location>
        <begin position="322"/>
        <end position="402"/>
    </location>
</feature>
<dbReference type="InterPro" id="IPR050446">
    <property type="entry name" value="FAD-oxidoreductase/Apoptosis"/>
</dbReference>
<dbReference type="InterPro" id="IPR016156">
    <property type="entry name" value="FAD/NAD-linked_Rdtase_dimer_sf"/>
</dbReference>
<accession>A0ABZ3FJG1</accession>
<dbReference type="InterPro" id="IPR036188">
    <property type="entry name" value="FAD/NAD-bd_sf"/>
</dbReference>
<dbReference type="PANTHER" id="PTHR43557">
    <property type="entry name" value="APOPTOSIS-INDUCING FACTOR 1"/>
    <property type="match status" value="1"/>
</dbReference>
<dbReference type="InterPro" id="IPR023753">
    <property type="entry name" value="FAD/NAD-binding_dom"/>
</dbReference>
<keyword evidence="8" id="KW-1185">Reference proteome</keyword>
<evidence type="ECO:0000256" key="2">
    <source>
        <dbReference type="ARBA" id="ARBA00022630"/>
    </source>
</evidence>
<evidence type="ECO:0000256" key="4">
    <source>
        <dbReference type="ARBA" id="ARBA00023002"/>
    </source>
</evidence>
<dbReference type="Gene3D" id="3.30.390.30">
    <property type="match status" value="1"/>
</dbReference>
<dbReference type="PRINTS" id="PR00368">
    <property type="entry name" value="FADPNR"/>
</dbReference>